<dbReference type="Proteomes" id="UP001173578">
    <property type="component" value="Unassembled WGS sequence"/>
</dbReference>
<dbReference type="RefSeq" id="WP_286485001.1">
    <property type="nucleotide sequence ID" value="NZ_JACALR010000001.1"/>
</dbReference>
<protein>
    <recommendedName>
        <fullName evidence="4">Carboxypeptidase-like regulatory domain-containing protein</fullName>
    </recommendedName>
</protein>
<reference evidence="2" key="2">
    <citation type="journal article" date="2022" name="Sci. Total Environ.">
        <title>Prevalence, transmission, and molecular epidemiology of tet(X)-positive bacteria among humans, animals, and environmental niches in China: An epidemiological, and genomic-based study.</title>
        <authorList>
            <person name="Dong N."/>
            <person name="Zeng Y."/>
            <person name="Cai C."/>
            <person name="Sun C."/>
            <person name="Lu J."/>
            <person name="Liu C."/>
            <person name="Zhou H."/>
            <person name="Sun Q."/>
            <person name="Shu L."/>
            <person name="Wang H."/>
            <person name="Wang Y."/>
            <person name="Wang S."/>
            <person name="Wu C."/>
            <person name="Chan E.W."/>
            <person name="Chen G."/>
            <person name="Shen Z."/>
            <person name="Chen S."/>
            <person name="Zhang R."/>
        </authorList>
    </citation>
    <scope>NUCLEOTIDE SEQUENCE</scope>
    <source>
        <strain evidence="2">210</strain>
    </source>
</reference>
<keyword evidence="1" id="KW-0732">Signal</keyword>
<feature type="chain" id="PRO_5043801428" description="Carboxypeptidase-like regulatory domain-containing protein" evidence="1">
    <location>
        <begin position="18"/>
        <end position="340"/>
    </location>
</feature>
<proteinExistence type="predicted"/>
<evidence type="ECO:0000313" key="3">
    <source>
        <dbReference type="Proteomes" id="UP001173578"/>
    </source>
</evidence>
<evidence type="ECO:0008006" key="4">
    <source>
        <dbReference type="Google" id="ProtNLM"/>
    </source>
</evidence>
<dbReference type="AlphaFoldDB" id="A0AAW7DFN2"/>
<evidence type="ECO:0000313" key="2">
    <source>
        <dbReference type="EMBL" id="MDM1550251.1"/>
    </source>
</evidence>
<sequence length="340" mass="40165">MKKLFYLFILFAISVNAQIVNITIKDFSDNLPLDDADIYFKNSTKNFVSDQHGKAMIDLNNVLQTDELIVSKKDYQDAILKVSDLKSELNIKLEKVSEVELKEAFVTNLKAEDILQKVYDNYDKNFNTEQHFYKVNFIIDEIVDSTKRDFIDLDLQLRFKKDNLNIKSNNQVKERIINEPNYGYKINLLPILGMVSLKEVVNDYLKYYKKYKPSKVNLTKYGDELMYEFYLDNNSFHRFLVAKDSFAIVEYKVDAEGIEIKKSQQTVNFVNTYYRYRPYQGKYILKELMRNWSTDYKGGDGSNHNVNVKMNLEVKDFSTQPFPEFNKSVNEKMDIRRSFK</sequence>
<organism evidence="2 3">
    <name type="scientific">Empedobacter falsenii</name>
    <dbReference type="NCBI Taxonomy" id="343874"/>
    <lineage>
        <taxon>Bacteria</taxon>
        <taxon>Pseudomonadati</taxon>
        <taxon>Bacteroidota</taxon>
        <taxon>Flavobacteriia</taxon>
        <taxon>Flavobacteriales</taxon>
        <taxon>Weeksellaceae</taxon>
        <taxon>Empedobacter</taxon>
    </lineage>
</organism>
<gene>
    <name evidence="2" type="ORF">HX095_03415</name>
</gene>
<dbReference type="EMBL" id="JACALR010000001">
    <property type="protein sequence ID" value="MDM1550251.1"/>
    <property type="molecule type" value="Genomic_DNA"/>
</dbReference>
<name>A0AAW7DFN2_9FLAO</name>
<feature type="signal peptide" evidence="1">
    <location>
        <begin position="1"/>
        <end position="17"/>
    </location>
</feature>
<accession>A0AAW7DFN2</accession>
<comment type="caution">
    <text evidence="2">The sequence shown here is derived from an EMBL/GenBank/DDBJ whole genome shotgun (WGS) entry which is preliminary data.</text>
</comment>
<evidence type="ECO:0000256" key="1">
    <source>
        <dbReference type="SAM" id="SignalP"/>
    </source>
</evidence>
<reference evidence="2" key="1">
    <citation type="submission" date="2020-06" db="EMBL/GenBank/DDBJ databases">
        <authorList>
            <person name="Dong N."/>
        </authorList>
    </citation>
    <scope>NUCLEOTIDE SEQUENCE</scope>
    <source>
        <strain evidence="2">210</strain>
    </source>
</reference>